<dbReference type="AlphaFoldDB" id="A0A844GQD1"/>
<protein>
    <recommendedName>
        <fullName evidence="2">Ig-like domain-containing protein</fullName>
    </recommendedName>
</protein>
<dbReference type="PROSITE" id="PS50835">
    <property type="entry name" value="IG_LIKE"/>
    <property type="match status" value="1"/>
</dbReference>
<gene>
    <name evidence="3" type="ORF">GKZ57_16975</name>
</gene>
<dbReference type="InterPro" id="IPR003343">
    <property type="entry name" value="Big_2"/>
</dbReference>
<name>A0A844GQD1_9FIRM</name>
<dbReference type="Pfam" id="PF02368">
    <property type="entry name" value="Big_2"/>
    <property type="match status" value="1"/>
</dbReference>
<feature type="domain" description="Ig-like" evidence="2">
    <location>
        <begin position="101"/>
        <end position="195"/>
    </location>
</feature>
<dbReference type="SMART" id="SM00635">
    <property type="entry name" value="BID_2"/>
    <property type="match status" value="2"/>
</dbReference>
<sequence>MKRFKKVSILLLVCLMLSVMVMPVSVSAAKLNKKSVSLNVGKTYTLKVSGIKGKITWTSSQKSVATVSSKGVVKAKKKGNTVITAKYGKKKFICKVTVKQPVKSIKLNKTSATLKKGKSLTLKATISPSSANNKAVTWSSSNKKVATVSSKGVVKAVGNGTATITVKVKDGSGKKATCKITVGTTNTPSNNTTIHTAIIGVKLNLGMINVVYGNHELHTKIDLTGDGNADQLDIQATGTGWSDNKFNGTLSISVNGKNAQKFALSSDNVCISYIALKNNIQIIRVQSGYSYSEDDFFIQYNKATNKFQTVLNEKLGGFSHAYTILDDIAFNGNNTIKIKYLIQPYLIGAVNVEYTYVYSNGVFKRASDTAVATSLYYKDKSKLTSEYYQDGYQNYFYDNKFVAMKNLVFYSSPSGKNNFTLKKGAVATLEGFCSKDNNNYMIFKYNGQRGYIKLDDNQKDSFYGVSKRMVG</sequence>
<feature type="signal peptide" evidence="1">
    <location>
        <begin position="1"/>
        <end position="28"/>
    </location>
</feature>
<dbReference type="Pfam" id="PF26182">
    <property type="entry name" value="Ig_NUP210_5th"/>
    <property type="match status" value="1"/>
</dbReference>
<dbReference type="PANTHER" id="PTHR23019:SF0">
    <property type="entry name" value="NUCLEAR PORE MEMBRANE GLYCOPROTEIN 210"/>
    <property type="match status" value="1"/>
</dbReference>
<dbReference type="PANTHER" id="PTHR23019">
    <property type="entry name" value="NUCLEAR PORE MEMBRANE GLYCOPROTEIN GP210-RELATED"/>
    <property type="match status" value="1"/>
</dbReference>
<dbReference type="SUPFAM" id="SSF49373">
    <property type="entry name" value="Invasin/intimin cell-adhesion fragments"/>
    <property type="match status" value="2"/>
</dbReference>
<dbReference type="InterPro" id="IPR007110">
    <property type="entry name" value="Ig-like_dom"/>
</dbReference>
<proteinExistence type="predicted"/>
<evidence type="ECO:0000259" key="2">
    <source>
        <dbReference type="PROSITE" id="PS50835"/>
    </source>
</evidence>
<dbReference type="Gene3D" id="2.60.40.1080">
    <property type="match status" value="2"/>
</dbReference>
<organism evidence="3 4">
    <name type="scientific">Blautia luti DSM 14534 = JCM 17040</name>
    <dbReference type="NCBI Taxonomy" id="649762"/>
    <lineage>
        <taxon>Bacteria</taxon>
        <taxon>Bacillati</taxon>
        <taxon>Bacillota</taxon>
        <taxon>Clostridia</taxon>
        <taxon>Lachnospirales</taxon>
        <taxon>Lachnospiraceae</taxon>
        <taxon>Blautia</taxon>
    </lineage>
</organism>
<dbReference type="RefSeq" id="WP_118510018.1">
    <property type="nucleotide sequence ID" value="NZ_WMBC01000024.1"/>
</dbReference>
<feature type="chain" id="PRO_5032370078" description="Ig-like domain-containing protein" evidence="1">
    <location>
        <begin position="29"/>
        <end position="471"/>
    </location>
</feature>
<dbReference type="InterPro" id="IPR008964">
    <property type="entry name" value="Invasin/intimin_cell_adhesion"/>
</dbReference>
<evidence type="ECO:0000313" key="3">
    <source>
        <dbReference type="EMBL" id="MTD62871.1"/>
    </source>
</evidence>
<reference evidence="3 4" key="1">
    <citation type="submission" date="2019-11" db="EMBL/GenBank/DDBJ databases">
        <title>Draft genome sequence of Blautia luti DSM 14534T, isolated from human stool.</title>
        <authorList>
            <person name="Ortiz R."/>
            <person name="Melis-Arcos F."/>
            <person name="Covarrubias P."/>
            <person name="Cardenas J.P."/>
            <person name="Perez-Donoso J."/>
            <person name="Almonacid D."/>
        </authorList>
    </citation>
    <scope>NUCLEOTIDE SEQUENCE [LARGE SCALE GENOMIC DNA]</scope>
    <source>
        <strain evidence="3 4">DSM 14534</strain>
    </source>
</reference>
<dbReference type="Proteomes" id="UP000437824">
    <property type="component" value="Unassembled WGS sequence"/>
</dbReference>
<accession>A0A844GQD1</accession>
<comment type="caution">
    <text evidence="3">The sequence shown here is derived from an EMBL/GenBank/DDBJ whole genome shotgun (WGS) entry which is preliminary data.</text>
</comment>
<evidence type="ECO:0000313" key="4">
    <source>
        <dbReference type="Proteomes" id="UP000437824"/>
    </source>
</evidence>
<dbReference type="InterPro" id="IPR045197">
    <property type="entry name" value="NUP210-like"/>
</dbReference>
<keyword evidence="1" id="KW-0732">Signal</keyword>
<dbReference type="EMBL" id="WMBC01000024">
    <property type="protein sequence ID" value="MTD62871.1"/>
    <property type="molecule type" value="Genomic_DNA"/>
</dbReference>
<evidence type="ECO:0000256" key="1">
    <source>
        <dbReference type="SAM" id="SignalP"/>
    </source>
</evidence>